<dbReference type="InterPro" id="IPR003838">
    <property type="entry name" value="ABC3_permease_C"/>
</dbReference>
<comment type="subcellular location">
    <subcellularLocation>
        <location evidence="1">Cell membrane</location>
        <topology evidence="1">Multi-pass membrane protein</topology>
    </subcellularLocation>
</comment>
<accession>A0AAW6NNV0</accession>
<keyword evidence="6 7" id="KW-0472">Membrane</keyword>
<evidence type="ECO:0000256" key="1">
    <source>
        <dbReference type="ARBA" id="ARBA00004651"/>
    </source>
</evidence>
<evidence type="ECO:0000313" key="10">
    <source>
        <dbReference type="Proteomes" id="UP001215180"/>
    </source>
</evidence>
<dbReference type="Proteomes" id="UP001215180">
    <property type="component" value="Unassembled WGS sequence"/>
</dbReference>
<comment type="caution">
    <text evidence="9">The sequence shown here is derived from an EMBL/GenBank/DDBJ whole genome shotgun (WGS) entry which is preliminary data.</text>
</comment>
<keyword evidence="4 7" id="KW-0812">Transmembrane</keyword>
<organism evidence="9 10">
    <name type="scientific">Enterobacter cloacae</name>
    <dbReference type="NCBI Taxonomy" id="550"/>
    <lineage>
        <taxon>Bacteria</taxon>
        <taxon>Pseudomonadati</taxon>
        <taxon>Pseudomonadota</taxon>
        <taxon>Gammaproteobacteria</taxon>
        <taxon>Enterobacterales</taxon>
        <taxon>Enterobacteriaceae</taxon>
        <taxon>Enterobacter</taxon>
        <taxon>Enterobacter cloacae complex</taxon>
    </lineage>
</organism>
<dbReference type="InterPro" id="IPR051447">
    <property type="entry name" value="Lipoprotein-release_system"/>
</dbReference>
<evidence type="ECO:0000256" key="3">
    <source>
        <dbReference type="ARBA" id="ARBA00022475"/>
    </source>
</evidence>
<evidence type="ECO:0000256" key="7">
    <source>
        <dbReference type="SAM" id="Phobius"/>
    </source>
</evidence>
<feature type="transmembrane region" description="Helical" evidence="7">
    <location>
        <begin position="364"/>
        <end position="397"/>
    </location>
</feature>
<feature type="domain" description="ABC3 transporter permease C-terminal" evidence="8">
    <location>
        <begin position="320"/>
        <end position="447"/>
    </location>
</feature>
<proteinExistence type="inferred from homology"/>
<feature type="transmembrane region" description="Helical" evidence="7">
    <location>
        <begin position="417"/>
        <end position="440"/>
    </location>
</feature>
<evidence type="ECO:0000256" key="6">
    <source>
        <dbReference type="ARBA" id="ARBA00023136"/>
    </source>
</evidence>
<feature type="transmembrane region" description="Helical" evidence="7">
    <location>
        <begin position="63"/>
        <end position="88"/>
    </location>
</feature>
<evidence type="ECO:0000313" key="9">
    <source>
        <dbReference type="EMBL" id="MDF3637643.1"/>
    </source>
</evidence>
<name>A0AAW6NNV0_ENTCL</name>
<dbReference type="GO" id="GO:0098797">
    <property type="term" value="C:plasma membrane protein complex"/>
    <property type="evidence" value="ECO:0007669"/>
    <property type="project" value="TreeGrafter"/>
</dbReference>
<keyword evidence="5 7" id="KW-1133">Transmembrane helix</keyword>
<dbReference type="Pfam" id="PF02687">
    <property type="entry name" value="FtsX"/>
    <property type="match status" value="1"/>
</dbReference>
<evidence type="ECO:0000259" key="8">
    <source>
        <dbReference type="Pfam" id="PF02687"/>
    </source>
</evidence>
<feature type="transmembrane region" description="Helical" evidence="7">
    <location>
        <begin position="313"/>
        <end position="334"/>
    </location>
</feature>
<dbReference type="EMBL" id="JARJGR010000839">
    <property type="protein sequence ID" value="MDF3637643.1"/>
    <property type="molecule type" value="Genomic_DNA"/>
</dbReference>
<keyword evidence="3" id="KW-1003">Cell membrane</keyword>
<comment type="similarity">
    <text evidence="2">Belongs to the ABC-4 integral membrane protein family. LolC/E subfamily.</text>
</comment>
<protein>
    <submittedName>
        <fullName evidence="9">ABC transporter permease</fullName>
    </submittedName>
</protein>
<evidence type="ECO:0000256" key="2">
    <source>
        <dbReference type="ARBA" id="ARBA00005236"/>
    </source>
</evidence>
<dbReference type="PANTHER" id="PTHR30489">
    <property type="entry name" value="LIPOPROTEIN-RELEASING SYSTEM TRANSMEMBRANE PROTEIN LOLE"/>
    <property type="match status" value="1"/>
</dbReference>
<dbReference type="AlphaFoldDB" id="A0AAW6NNV0"/>
<gene>
    <name evidence="9" type="ORF">P3S46_10570</name>
</gene>
<evidence type="ECO:0000256" key="4">
    <source>
        <dbReference type="ARBA" id="ARBA00022692"/>
    </source>
</evidence>
<dbReference type="PANTHER" id="PTHR30489:SF0">
    <property type="entry name" value="LIPOPROTEIN-RELEASING SYSTEM TRANSMEMBRANE PROTEIN LOLE"/>
    <property type="match status" value="1"/>
</dbReference>
<dbReference type="GO" id="GO:0044874">
    <property type="term" value="P:lipoprotein localization to outer membrane"/>
    <property type="evidence" value="ECO:0007669"/>
    <property type="project" value="TreeGrafter"/>
</dbReference>
<sequence>MGYQRSDRGLVTAGERELNVRGYGVSNSVVVLILIFVLWCVLFRSRDVKFAFLNLFRHKRRSYSTIAAIMLGGVSIFLYGGFIDYSFWILKEQTIRTNIGHVQIYNENYFQTSNKNKSLIADYASLKKAILNDPDLAPHISTLSGQLEFTGVISQYESETSSYFSALGVEPLPALKLGSFDKLISGSDLSRVRTDEITLGSGLAKTLNAHYDDWLDVLVVNTEGGQGALSMKLRGIFESGIKDYDDVAMKIPLDTAQRIMGTNSVSKVLILLKDDDTAVFSAKLRQFIAKHHLPLLVKDWKETSIFYQQVEGLLSGIYFFIKLIVGLIVIFMIGNSMTMNIIERTREITTLRAIGLKPLHVTRLFLLEGIFIGLIGALGSLATGYAIASAINLYGIAMPPSPGQSLGYTAFIKTDSVALTWITLVLPILAATGASVLPALRASRLNISDAFKFS</sequence>
<evidence type="ECO:0000256" key="5">
    <source>
        <dbReference type="ARBA" id="ARBA00022989"/>
    </source>
</evidence>
<reference evidence="9" key="1">
    <citation type="submission" date="2023-03" db="EMBL/GenBank/DDBJ databases">
        <title>A Study on Prevalence and Characterization of Enterobacter cloacae strains in China.</title>
        <authorList>
            <person name="Zheng Z."/>
        </authorList>
    </citation>
    <scope>NUCLEOTIDE SEQUENCE</scope>
    <source>
        <strain evidence="9">EC77</strain>
    </source>
</reference>
<feature type="transmembrane region" description="Helical" evidence="7">
    <location>
        <begin position="20"/>
        <end position="42"/>
    </location>
</feature>